<dbReference type="RefSeq" id="WP_326761831.1">
    <property type="nucleotide sequence ID" value="NZ_CP109135.1"/>
</dbReference>
<name>A0ABZ1HS36_STRPH</name>
<dbReference type="Proteomes" id="UP001340816">
    <property type="component" value="Chromosome"/>
</dbReference>
<gene>
    <name evidence="1" type="ORF">OHB35_45650</name>
</gene>
<sequence length="151" mass="16397">MRSQAYLEHHRWRREVRQAAYSALITEAVAAEEGLRSAWTVLSEAGPGHLEEAMERMRAAENLVSAARRAASTVAVEGSTAVVEAADALMTALGVALADLFSWHADSARGAGTEAWRDRHAAHVLEARARLKDFTGSARAALDDEPYRSAR</sequence>
<dbReference type="EMBL" id="CP109135">
    <property type="protein sequence ID" value="WSD19939.1"/>
    <property type="molecule type" value="Genomic_DNA"/>
</dbReference>
<protein>
    <submittedName>
        <fullName evidence="1">Uncharacterized protein</fullName>
    </submittedName>
</protein>
<evidence type="ECO:0000313" key="2">
    <source>
        <dbReference type="Proteomes" id="UP001340816"/>
    </source>
</evidence>
<reference evidence="1 2" key="1">
    <citation type="submission" date="2022-10" db="EMBL/GenBank/DDBJ databases">
        <title>The complete genomes of actinobacterial strains from the NBC collection.</title>
        <authorList>
            <person name="Joergensen T.S."/>
            <person name="Alvarez Arevalo M."/>
            <person name="Sterndorff E.B."/>
            <person name="Faurdal D."/>
            <person name="Vuksanovic O."/>
            <person name="Mourched A.-S."/>
            <person name="Charusanti P."/>
            <person name="Shaw S."/>
            <person name="Blin K."/>
            <person name="Weber T."/>
        </authorList>
    </citation>
    <scope>NUCLEOTIDE SEQUENCE [LARGE SCALE GENOMIC DNA]</scope>
    <source>
        <strain evidence="1 2">NBC 01752</strain>
    </source>
</reference>
<proteinExistence type="predicted"/>
<accession>A0ABZ1HS36</accession>
<keyword evidence="2" id="KW-1185">Reference proteome</keyword>
<evidence type="ECO:0000313" key="1">
    <source>
        <dbReference type="EMBL" id="WSD19939.1"/>
    </source>
</evidence>
<organism evidence="1 2">
    <name type="scientific">Streptomyces phaeochromogenes</name>
    <dbReference type="NCBI Taxonomy" id="1923"/>
    <lineage>
        <taxon>Bacteria</taxon>
        <taxon>Bacillati</taxon>
        <taxon>Actinomycetota</taxon>
        <taxon>Actinomycetes</taxon>
        <taxon>Kitasatosporales</taxon>
        <taxon>Streptomycetaceae</taxon>
        <taxon>Streptomyces</taxon>
        <taxon>Streptomyces phaeochromogenes group</taxon>
    </lineage>
</organism>